<evidence type="ECO:0008006" key="8">
    <source>
        <dbReference type="Google" id="ProtNLM"/>
    </source>
</evidence>
<dbReference type="EMBL" id="NHOQ01000466">
    <property type="protein sequence ID" value="PWA30031.1"/>
    <property type="molecule type" value="Genomic_DNA"/>
</dbReference>
<dbReference type="SUPFAM" id="SSF48726">
    <property type="entry name" value="Immunoglobulin"/>
    <property type="match status" value="1"/>
</dbReference>
<proteinExistence type="predicted"/>
<dbReference type="AlphaFoldDB" id="A0A315W367"/>
<organism evidence="6 7">
    <name type="scientific">Gambusia affinis</name>
    <name type="common">Western mosquitofish</name>
    <name type="synonym">Heterandria affinis</name>
    <dbReference type="NCBI Taxonomy" id="33528"/>
    <lineage>
        <taxon>Eukaryota</taxon>
        <taxon>Metazoa</taxon>
        <taxon>Chordata</taxon>
        <taxon>Craniata</taxon>
        <taxon>Vertebrata</taxon>
        <taxon>Euteleostomi</taxon>
        <taxon>Actinopterygii</taxon>
        <taxon>Neopterygii</taxon>
        <taxon>Teleostei</taxon>
        <taxon>Neoteleostei</taxon>
        <taxon>Acanthomorphata</taxon>
        <taxon>Ovalentaria</taxon>
        <taxon>Atherinomorphae</taxon>
        <taxon>Cyprinodontiformes</taxon>
        <taxon>Poeciliidae</taxon>
        <taxon>Poeciliinae</taxon>
        <taxon>Gambusia</taxon>
    </lineage>
</organism>
<protein>
    <recommendedName>
        <fullName evidence="8">Immunoglobulin subtype domain-containing protein</fullName>
    </recommendedName>
</protein>
<reference evidence="6 7" key="1">
    <citation type="journal article" date="2018" name="G3 (Bethesda)">
        <title>A High-Quality Reference Genome for the Invasive Mosquitofish Gambusia affinis Using a Chicago Library.</title>
        <authorList>
            <person name="Hoffberg S.L."/>
            <person name="Troendle N.J."/>
            <person name="Glenn T.C."/>
            <person name="Mahmud O."/>
            <person name="Louha S."/>
            <person name="Chalopin D."/>
            <person name="Bennetzen J.L."/>
            <person name="Mauricio R."/>
        </authorList>
    </citation>
    <scope>NUCLEOTIDE SEQUENCE [LARGE SCALE GENOMIC DNA]</scope>
    <source>
        <strain evidence="6">NE01/NJP1002.9</strain>
        <tissue evidence="6">Muscle</tissue>
    </source>
</reference>
<keyword evidence="3" id="KW-0472">Membrane</keyword>
<evidence type="ECO:0000313" key="7">
    <source>
        <dbReference type="Proteomes" id="UP000250572"/>
    </source>
</evidence>
<dbReference type="STRING" id="33528.ENSGAFP00000031168"/>
<dbReference type="PANTHER" id="PTHR12080">
    <property type="entry name" value="SIGNALING LYMPHOCYTIC ACTIVATION MOLECULE"/>
    <property type="match status" value="1"/>
</dbReference>
<keyword evidence="2" id="KW-0732">Signal</keyword>
<evidence type="ECO:0000256" key="2">
    <source>
        <dbReference type="ARBA" id="ARBA00022729"/>
    </source>
</evidence>
<feature type="non-terminal residue" evidence="6">
    <location>
        <position position="1"/>
    </location>
</feature>
<comment type="caution">
    <text evidence="6">The sequence shown here is derived from an EMBL/GenBank/DDBJ whole genome shotgun (WGS) entry which is preliminary data.</text>
</comment>
<dbReference type="PANTHER" id="PTHR12080:SF80">
    <property type="entry name" value="IMMUNOGLOBULIN V-SET DOMAIN-CONTAINING PROTEIN"/>
    <property type="match status" value="1"/>
</dbReference>
<dbReference type="InterPro" id="IPR015631">
    <property type="entry name" value="CD2/SLAM_rcpt"/>
</dbReference>
<dbReference type="Proteomes" id="UP000250572">
    <property type="component" value="Unassembled WGS sequence"/>
</dbReference>
<feature type="region of interest" description="Disordered" evidence="5">
    <location>
        <begin position="61"/>
        <end position="90"/>
    </location>
</feature>
<feature type="compositionally biased region" description="Basic and acidic residues" evidence="5">
    <location>
        <begin position="79"/>
        <end position="88"/>
    </location>
</feature>
<name>A0A315W367_GAMAF</name>
<gene>
    <name evidence="6" type="ORF">CCH79_00009723</name>
</gene>
<feature type="non-terminal residue" evidence="6">
    <location>
        <position position="463"/>
    </location>
</feature>
<keyword evidence="4" id="KW-0325">Glycoprotein</keyword>
<dbReference type="InterPro" id="IPR013783">
    <property type="entry name" value="Ig-like_fold"/>
</dbReference>
<dbReference type="Gene3D" id="2.60.40.10">
    <property type="entry name" value="Immunoglobulins"/>
    <property type="match status" value="1"/>
</dbReference>
<evidence type="ECO:0000313" key="6">
    <source>
        <dbReference type="EMBL" id="PWA30031.1"/>
    </source>
</evidence>
<evidence type="ECO:0000256" key="3">
    <source>
        <dbReference type="ARBA" id="ARBA00023136"/>
    </source>
</evidence>
<accession>A0A315W367</accession>
<keyword evidence="7" id="KW-1185">Reference proteome</keyword>
<comment type="subcellular location">
    <subcellularLocation>
        <location evidence="1">Membrane</location>
    </subcellularLocation>
</comment>
<dbReference type="GO" id="GO:0016020">
    <property type="term" value="C:membrane"/>
    <property type="evidence" value="ECO:0007669"/>
    <property type="project" value="UniProtKB-SubCell"/>
</dbReference>
<sequence length="463" mass="51355">FCNFTVTCKTVDSQINGTFQCENKTCRLLDQTHQKDSSLKISVKESSIICNHSNQVSWEKDEKNVSPLCENPPGKRKSKPEQTAHELQEPYLLSSNRRVPLFFVDTSTPDQATSWPITDQDPVDKDLHPWHLPLLHPSSTSTLPSSRLSSFTDLHHQCRAPGDDTPNHHRECSSKLIAIHSSTSSEESNVFGLQRGSSAVTDVFVKTGGDLILNLAAEIPPNTTVWSWQFTNKAVVTFIIGFKSTVQESHVGRVDVLDEKSNVKLKNLQKSDSGIYTAKVTTPTDIELTQYNVTVQDPVSPVNLTFNCSSSSSSYNLIATCRTDNSSISNTLRCENEICNQEGEEKRSVTKSGSSLHIYKLKKSIVCNHSNQVSKIESIENIENRCPPFRTDDKDNFDNTIYALPVANDQTETLKETDEDCSPTTTYSVVGPSMSKTATKTRAKDQPESVYSQIKAVGSAELI</sequence>
<evidence type="ECO:0000256" key="4">
    <source>
        <dbReference type="ARBA" id="ARBA00023180"/>
    </source>
</evidence>
<dbReference type="InterPro" id="IPR036179">
    <property type="entry name" value="Ig-like_dom_sf"/>
</dbReference>
<evidence type="ECO:0000256" key="5">
    <source>
        <dbReference type="SAM" id="MobiDB-lite"/>
    </source>
</evidence>
<evidence type="ECO:0000256" key="1">
    <source>
        <dbReference type="ARBA" id="ARBA00004370"/>
    </source>
</evidence>